<dbReference type="OrthoDB" id="689350at2759"/>
<dbReference type="Pfam" id="PF00403">
    <property type="entry name" value="HMA"/>
    <property type="match status" value="1"/>
</dbReference>
<dbReference type="RefSeq" id="XP_012574133.1">
    <property type="nucleotide sequence ID" value="XM_012718679.2"/>
</dbReference>
<dbReference type="FunFam" id="3.30.70.100:FF:000047">
    <property type="entry name" value="Copper-transporting ATPase PAA1, chloroplastic"/>
    <property type="match status" value="1"/>
</dbReference>
<accession>A0A1S3EFE6</accession>
<dbReference type="InterPro" id="IPR036163">
    <property type="entry name" value="HMA_dom_sf"/>
</dbReference>
<organism evidence="3 4">
    <name type="scientific">Cicer arietinum</name>
    <name type="common">Chickpea</name>
    <name type="synonym">Garbanzo</name>
    <dbReference type="NCBI Taxonomy" id="3827"/>
    <lineage>
        <taxon>Eukaryota</taxon>
        <taxon>Viridiplantae</taxon>
        <taxon>Streptophyta</taxon>
        <taxon>Embryophyta</taxon>
        <taxon>Tracheophyta</taxon>
        <taxon>Spermatophyta</taxon>
        <taxon>Magnoliopsida</taxon>
        <taxon>eudicotyledons</taxon>
        <taxon>Gunneridae</taxon>
        <taxon>Pentapetalae</taxon>
        <taxon>rosids</taxon>
        <taxon>fabids</taxon>
        <taxon>Fabales</taxon>
        <taxon>Fabaceae</taxon>
        <taxon>Papilionoideae</taxon>
        <taxon>50 kb inversion clade</taxon>
        <taxon>NPAAA clade</taxon>
        <taxon>Hologalegina</taxon>
        <taxon>IRL clade</taxon>
        <taxon>Cicereae</taxon>
        <taxon>Cicer</taxon>
    </lineage>
</organism>
<dbReference type="InterPro" id="IPR006121">
    <property type="entry name" value="HMA_dom"/>
</dbReference>
<dbReference type="PROSITE" id="PS01047">
    <property type="entry name" value="HMA_1"/>
    <property type="match status" value="1"/>
</dbReference>
<dbReference type="InterPro" id="IPR017969">
    <property type="entry name" value="Heavy-metal-associated_CS"/>
</dbReference>
<dbReference type="STRING" id="3827.A0A1S3EFE6"/>
<dbReference type="GO" id="GO:0046872">
    <property type="term" value="F:metal ion binding"/>
    <property type="evidence" value="ECO:0007669"/>
    <property type="project" value="UniProtKB-KW"/>
</dbReference>
<keyword evidence="1" id="KW-0479">Metal-binding</keyword>
<evidence type="ECO:0000313" key="4">
    <source>
        <dbReference type="RefSeq" id="XP_012574133.1"/>
    </source>
</evidence>
<evidence type="ECO:0000256" key="1">
    <source>
        <dbReference type="ARBA" id="ARBA00022723"/>
    </source>
</evidence>
<dbReference type="SUPFAM" id="SSF55008">
    <property type="entry name" value="HMA, heavy metal-associated domain"/>
    <property type="match status" value="1"/>
</dbReference>
<gene>
    <name evidence="4" type="primary">LOC101513516</name>
</gene>
<name>A0A1S3EFE6_CICAR</name>
<dbReference type="Gene3D" id="3.30.70.100">
    <property type="match status" value="1"/>
</dbReference>
<proteinExistence type="predicted"/>
<reference evidence="4" key="2">
    <citation type="submission" date="2025-08" db="UniProtKB">
        <authorList>
            <consortium name="RefSeq"/>
        </authorList>
    </citation>
    <scope>IDENTIFICATION</scope>
    <source>
        <tissue evidence="4">Etiolated seedlings</tissue>
    </source>
</reference>
<feature type="domain" description="HMA" evidence="2">
    <location>
        <begin position="73"/>
        <end position="141"/>
    </location>
</feature>
<protein>
    <submittedName>
        <fullName evidence="4">Uncharacterized protein LOC101513516 isoform X1</fullName>
    </submittedName>
</protein>
<dbReference type="CDD" id="cd00371">
    <property type="entry name" value="HMA"/>
    <property type="match status" value="1"/>
</dbReference>
<dbReference type="GeneID" id="101513516"/>
<keyword evidence="3" id="KW-1185">Reference proteome</keyword>
<dbReference type="AlphaFoldDB" id="A0A1S3EFE6"/>
<sequence length="169" mass="18486">MSSSSSILSIPNPTAMDSTVKQITLFKPLNLSLNFRRGIQQKQQLNYRVRFHNSVMPLRCSISSSGGDHLHDASIVLHVRGMMCEGCAASVKRILETQPQVLSATVNLASETALVSPLLSEEKTAPNWQKQLGETLANHLTTCGFASTLRVNISSVAKSVCCSFNNYYL</sequence>
<dbReference type="Proteomes" id="UP000087171">
    <property type="component" value="Chromosome Ca1"/>
</dbReference>
<reference evidence="3" key="1">
    <citation type="journal article" date="2013" name="Nat. Biotechnol.">
        <title>Draft genome sequence of chickpea (Cicer arietinum) provides a resource for trait improvement.</title>
        <authorList>
            <person name="Varshney R.K."/>
            <person name="Song C."/>
            <person name="Saxena R.K."/>
            <person name="Azam S."/>
            <person name="Yu S."/>
            <person name="Sharpe A.G."/>
            <person name="Cannon S."/>
            <person name="Baek J."/>
            <person name="Rosen B.D."/>
            <person name="Tar'an B."/>
            <person name="Millan T."/>
            <person name="Zhang X."/>
            <person name="Ramsay L.D."/>
            <person name="Iwata A."/>
            <person name="Wang Y."/>
            <person name="Nelson W."/>
            <person name="Farmer A.D."/>
            <person name="Gaur P.M."/>
            <person name="Soderlund C."/>
            <person name="Penmetsa R.V."/>
            <person name="Xu C."/>
            <person name="Bharti A.K."/>
            <person name="He W."/>
            <person name="Winter P."/>
            <person name="Zhao S."/>
            <person name="Hane J.K."/>
            <person name="Carrasquilla-Garcia N."/>
            <person name="Condie J.A."/>
            <person name="Upadhyaya H.D."/>
            <person name="Luo M.C."/>
            <person name="Thudi M."/>
            <person name="Gowda C.L."/>
            <person name="Singh N.P."/>
            <person name="Lichtenzveig J."/>
            <person name="Gali K.K."/>
            <person name="Rubio J."/>
            <person name="Nadarajan N."/>
            <person name="Dolezel J."/>
            <person name="Bansal K.C."/>
            <person name="Xu X."/>
            <person name="Edwards D."/>
            <person name="Zhang G."/>
            <person name="Kahl G."/>
            <person name="Gil J."/>
            <person name="Singh K.B."/>
            <person name="Datta S.K."/>
            <person name="Jackson S.A."/>
            <person name="Wang J."/>
            <person name="Cook D.R."/>
        </authorList>
    </citation>
    <scope>NUCLEOTIDE SEQUENCE [LARGE SCALE GENOMIC DNA]</scope>
    <source>
        <strain evidence="3">cv. CDC Frontier</strain>
    </source>
</reference>
<evidence type="ECO:0000313" key="3">
    <source>
        <dbReference type="Proteomes" id="UP000087171"/>
    </source>
</evidence>
<dbReference type="PROSITE" id="PS50846">
    <property type="entry name" value="HMA_2"/>
    <property type="match status" value="1"/>
</dbReference>
<evidence type="ECO:0000259" key="2">
    <source>
        <dbReference type="PROSITE" id="PS50846"/>
    </source>
</evidence>